<dbReference type="FunFam" id="1.20.58.100:FF:000001">
    <property type="entry name" value="Succinate dehydrogenase flavoprotein subunit (SdhA)"/>
    <property type="match status" value="1"/>
</dbReference>
<comment type="pathway">
    <text evidence="2 19">Carbohydrate metabolism; tricarboxylic acid cycle; fumarate from succinate (bacterial route): step 1/1.</text>
</comment>
<dbReference type="InterPro" id="IPR027477">
    <property type="entry name" value="Succ_DH/fumarate_Rdtase_cat_sf"/>
</dbReference>
<feature type="binding site" evidence="17">
    <location>
        <position position="212"/>
    </location>
    <ligand>
        <name>FAD</name>
        <dbReference type="ChEBI" id="CHEBI:57692"/>
    </ligand>
</feature>
<dbReference type="Pfam" id="PF02910">
    <property type="entry name" value="Succ_DH_flav_C"/>
    <property type="match status" value="1"/>
</dbReference>
<dbReference type="InterPro" id="IPR037099">
    <property type="entry name" value="Fum_R/Succ_DH_flav-like_C_sf"/>
</dbReference>
<evidence type="ECO:0000256" key="6">
    <source>
        <dbReference type="ARBA" id="ARBA00022630"/>
    </source>
</evidence>
<evidence type="ECO:0000256" key="8">
    <source>
        <dbReference type="ARBA" id="ARBA00022827"/>
    </source>
</evidence>
<evidence type="ECO:0000256" key="13">
    <source>
        <dbReference type="ARBA" id="ARBA00049220"/>
    </source>
</evidence>
<dbReference type="PANTHER" id="PTHR11632:SF51">
    <property type="entry name" value="SUCCINATE DEHYDROGENASE [UBIQUINONE] FLAVOPROTEIN SUBUNIT, MITOCHONDRIAL"/>
    <property type="match status" value="1"/>
</dbReference>
<dbReference type="PIRSF" id="PIRSF000171">
    <property type="entry name" value="SDHA_APRA_LASPO"/>
    <property type="match status" value="1"/>
</dbReference>
<dbReference type="SUPFAM" id="SSF46977">
    <property type="entry name" value="Succinate dehydrogenase/fumarate reductase flavoprotein C-terminal domain"/>
    <property type="match status" value="1"/>
</dbReference>
<reference evidence="23" key="1">
    <citation type="submission" date="2017-09" db="EMBL/GenBank/DDBJ databases">
        <authorList>
            <person name="Varghese N."/>
            <person name="Submissions S."/>
        </authorList>
    </citation>
    <scope>NUCLEOTIDE SEQUENCE [LARGE SCALE GENOMIC DNA]</scope>
    <source>
        <strain evidence="23">DSM 15103</strain>
    </source>
</reference>
<evidence type="ECO:0000256" key="12">
    <source>
        <dbReference type="ARBA" id="ARBA00034412"/>
    </source>
</evidence>
<dbReference type="NCBIfam" id="TIGR01816">
    <property type="entry name" value="sdhA_forward"/>
    <property type="match status" value="1"/>
</dbReference>
<keyword evidence="7" id="KW-0547">Nucleotide-binding</keyword>
<keyword evidence="6 17" id="KW-0285">Flavoprotein</keyword>
<dbReference type="UniPathway" id="UPA00223">
    <property type="reaction ID" value="UER01005"/>
</dbReference>
<sequence length="569" mass="63304">MLNYDVLIVGAGGGGLMAALEASKAKDVKVGVVTKVYPTRSHTGAAQGGINAALANVDPSDSPEVHTFDTVKGSDYLGDQDAIEFMCTEAPKRIYELEHLGVPFSRLPDGRIAQRPFGGAGFPRTCYAADKTGHVILHTLYEQCLKNNVDFLNEWFVKELLVDNGEAKGVVAIDIRSGEVHVIKAKAIIFATGGYARVYWVRNSNAIGSTGDGVALCYRAGIPIKDMEFVQFHPTGLRSTGILVTEGARGEGGYLINNKGERFMERYAPNKMELAPRDLVSRAIETEILEGRGWGEGMMAYVHLDLRHLGAQKIKERLPQIRMLAIDFEGVDPIEEPIPVRPTAHYSMGGIHVEDYESSMTPVKGVYAVGECACVSVHGANRLGGNSLLDIVVFGKPAGAHAVEYARNKPEDNSYDYKAEEERARREVEELLKKEGTENINNIRMEMAQTMWDKVGIFREEKPMKEAIEKIKELKERYKNLAVGDSGKLFNTALINYLELGYLLDLAEVIAITAEMRKESRGAHARRDYPERDDENFLKHSLAYYTEDGPKIEYSEVRITKYQPQERKY</sequence>
<evidence type="ECO:0000313" key="23">
    <source>
        <dbReference type="Proteomes" id="UP000219036"/>
    </source>
</evidence>
<dbReference type="SUPFAM" id="SSF56425">
    <property type="entry name" value="Succinate dehydrogenase/fumarate reductase flavoprotein, catalytic domain"/>
    <property type="match status" value="1"/>
</dbReference>
<evidence type="ECO:0000259" key="21">
    <source>
        <dbReference type="Pfam" id="PF02910"/>
    </source>
</evidence>
<dbReference type="InterPro" id="IPR036188">
    <property type="entry name" value="FAD/NAD-bd_sf"/>
</dbReference>
<dbReference type="PROSITE" id="PS00504">
    <property type="entry name" value="FRD_SDH_FAD_BINDING"/>
    <property type="match status" value="1"/>
</dbReference>
<evidence type="ECO:0000256" key="16">
    <source>
        <dbReference type="PIRSR" id="PIRSR611281-2"/>
    </source>
</evidence>
<dbReference type="InterPro" id="IPR015939">
    <property type="entry name" value="Fum_Rdtase/Succ_DH_flav-like_C"/>
</dbReference>
<evidence type="ECO:0000256" key="3">
    <source>
        <dbReference type="ARBA" id="ARBA00008040"/>
    </source>
</evidence>
<keyword evidence="4 19" id="KW-0813">Transport</keyword>
<gene>
    <name evidence="22" type="ORF">SAMN06265182_1296</name>
</gene>
<dbReference type="Pfam" id="PF00890">
    <property type="entry name" value="FAD_binding_2"/>
    <property type="match status" value="1"/>
</dbReference>
<feature type="binding site" evidence="17">
    <location>
        <begin position="387"/>
        <end position="388"/>
    </location>
    <ligand>
        <name>FAD</name>
        <dbReference type="ChEBI" id="CHEBI:57692"/>
    </ligand>
</feature>
<keyword evidence="19" id="KW-0816">Tricarboxylic acid cycle</keyword>
<dbReference type="InterPro" id="IPR003952">
    <property type="entry name" value="FRD_SDH_FAD_BS"/>
</dbReference>
<evidence type="ECO:0000256" key="5">
    <source>
        <dbReference type="ARBA" id="ARBA00022475"/>
    </source>
</evidence>
<comment type="cofactor">
    <cofactor evidence="17">
        <name>FAD</name>
        <dbReference type="ChEBI" id="CHEBI:57692"/>
    </cofactor>
    <text evidence="17">Flavinylated by SdhE, about 5% flavinylation occurs in the absence of SdhE.</text>
</comment>
<dbReference type="InterPro" id="IPR014006">
    <property type="entry name" value="Succ_Dhase_FrdA_Gneg"/>
</dbReference>
<dbReference type="Gene3D" id="3.90.700.10">
    <property type="entry name" value="Succinate dehydrogenase/fumarate reductase flavoprotein, catalytic domain"/>
    <property type="match status" value="1"/>
</dbReference>
<evidence type="ECO:0000256" key="18">
    <source>
        <dbReference type="PIRSR" id="PIRSR611281-4"/>
    </source>
</evidence>
<dbReference type="EC" id="1.3.5.1" evidence="19"/>
<proteinExistence type="inferred from homology"/>
<dbReference type="GO" id="GO:0009061">
    <property type="term" value="P:anaerobic respiration"/>
    <property type="evidence" value="ECO:0007669"/>
    <property type="project" value="TreeGrafter"/>
</dbReference>
<dbReference type="GO" id="GO:0009055">
    <property type="term" value="F:electron transfer activity"/>
    <property type="evidence" value="ECO:0007669"/>
    <property type="project" value="TreeGrafter"/>
</dbReference>
<feature type="binding site" evidence="16">
    <location>
        <position position="345"/>
    </location>
    <ligand>
        <name>substrate</name>
    </ligand>
</feature>
<evidence type="ECO:0000256" key="9">
    <source>
        <dbReference type="ARBA" id="ARBA00022982"/>
    </source>
</evidence>
<feature type="domain" description="Fumarate reductase/succinate dehydrogenase flavoprotein-like C-terminal" evidence="21">
    <location>
        <begin position="444"/>
        <end position="569"/>
    </location>
</feature>
<dbReference type="RefSeq" id="WP_097000473.1">
    <property type="nucleotide sequence ID" value="NZ_OBEI01000005.1"/>
</dbReference>
<dbReference type="FunFam" id="3.90.700.10:FF:000003">
    <property type="entry name" value="Fumarate reductase flavoprotein subunit"/>
    <property type="match status" value="1"/>
</dbReference>
<keyword evidence="8 17" id="KW-0274">FAD</keyword>
<feature type="binding site" evidence="16">
    <location>
        <position position="233"/>
    </location>
    <ligand>
        <name>substrate</name>
    </ligand>
</feature>
<dbReference type="Gene3D" id="1.20.58.100">
    <property type="entry name" value="Fumarate reductase/succinate dehydrogenase flavoprotein-like, C-terminal domain"/>
    <property type="match status" value="1"/>
</dbReference>
<dbReference type="InterPro" id="IPR011281">
    <property type="entry name" value="Succ_DH_flav_su_fwd"/>
</dbReference>
<keyword evidence="23" id="KW-1185">Reference proteome</keyword>
<feature type="binding site" evidence="16">
    <location>
        <position position="382"/>
    </location>
    <ligand>
        <name>substrate</name>
    </ligand>
</feature>
<feature type="binding site" evidence="16">
    <location>
        <position position="245"/>
    </location>
    <ligand>
        <name>substrate</name>
    </ligand>
</feature>
<feature type="active site" description="Proton acceptor" evidence="15">
    <location>
        <position position="277"/>
    </location>
</feature>
<feature type="domain" description="FAD-dependent oxidoreductase 2 FAD-binding" evidence="20">
    <location>
        <begin position="5"/>
        <end position="388"/>
    </location>
</feature>
<dbReference type="InterPro" id="IPR003953">
    <property type="entry name" value="FAD-dep_OxRdtase_2_FAD-bd"/>
</dbReference>
<comment type="similarity">
    <text evidence="3 19">Belongs to the FAD-dependent oxidoreductase 2 family. FRD/SDH subfamily.</text>
</comment>
<dbReference type="SUPFAM" id="SSF51905">
    <property type="entry name" value="FAD/NAD(P)-binding domain"/>
    <property type="match status" value="1"/>
</dbReference>
<feature type="binding site" evidence="17">
    <location>
        <begin position="10"/>
        <end position="15"/>
    </location>
    <ligand>
        <name>FAD</name>
        <dbReference type="ChEBI" id="CHEBI:57692"/>
    </ligand>
</feature>
<protein>
    <recommendedName>
        <fullName evidence="14 19">Succinate dehydrogenase flavoprotein subunit</fullName>
        <ecNumber evidence="19">1.3.5.1</ecNumber>
    </recommendedName>
</protein>
<evidence type="ECO:0000256" key="1">
    <source>
        <dbReference type="ARBA" id="ARBA00004515"/>
    </source>
</evidence>
<keyword evidence="10 19" id="KW-0560">Oxidoreductase</keyword>
<dbReference type="Proteomes" id="UP000219036">
    <property type="component" value="Unassembled WGS sequence"/>
</dbReference>
<evidence type="ECO:0000313" key="22">
    <source>
        <dbReference type="EMBL" id="SNZ08463.1"/>
    </source>
</evidence>
<feature type="binding site" evidence="17">
    <location>
        <position position="371"/>
    </location>
    <ligand>
        <name>FAD</name>
        <dbReference type="ChEBI" id="CHEBI:57692"/>
    </ligand>
</feature>
<keyword evidence="5" id="KW-1003">Cell membrane</keyword>
<dbReference type="GO" id="GO:0022900">
    <property type="term" value="P:electron transport chain"/>
    <property type="evidence" value="ECO:0007669"/>
    <property type="project" value="UniProtKB-UniRule"/>
</dbReference>
<dbReference type="AlphaFoldDB" id="A0A285NHS7"/>
<evidence type="ECO:0000256" key="2">
    <source>
        <dbReference type="ARBA" id="ARBA00004894"/>
    </source>
</evidence>
<evidence type="ECO:0000256" key="4">
    <source>
        <dbReference type="ARBA" id="ARBA00022448"/>
    </source>
</evidence>
<name>A0A285NHS7_9AQUI</name>
<dbReference type="GO" id="GO:0008177">
    <property type="term" value="F:succinate dehydrogenase (quinone) activity"/>
    <property type="evidence" value="ECO:0007669"/>
    <property type="project" value="UniProtKB-EC"/>
</dbReference>
<evidence type="ECO:0000256" key="10">
    <source>
        <dbReference type="ARBA" id="ARBA00023002"/>
    </source>
</evidence>
<dbReference type="EMBL" id="OBEI01000005">
    <property type="protein sequence ID" value="SNZ08463.1"/>
    <property type="molecule type" value="Genomic_DNA"/>
</dbReference>
<dbReference type="FunFam" id="4.10.80.40:FF:000003">
    <property type="entry name" value="Fumarate reductase flavoprotein subunit"/>
    <property type="match status" value="1"/>
</dbReference>
<evidence type="ECO:0000256" key="19">
    <source>
        <dbReference type="RuleBase" id="RU362051"/>
    </source>
</evidence>
<evidence type="ECO:0000256" key="7">
    <source>
        <dbReference type="ARBA" id="ARBA00022741"/>
    </source>
</evidence>
<accession>A0A285NHS7</accession>
<feature type="modified residue" description="Tele-8alpha-FAD histidine" evidence="18">
    <location>
        <position position="42"/>
    </location>
</feature>
<dbReference type="Gene3D" id="4.10.80.40">
    <property type="entry name" value="succinate dehydrogenase protein domain"/>
    <property type="match status" value="1"/>
</dbReference>
<dbReference type="OrthoDB" id="9806724at2"/>
<dbReference type="GO" id="GO:0006099">
    <property type="term" value="P:tricarboxylic acid cycle"/>
    <property type="evidence" value="ECO:0007669"/>
    <property type="project" value="UniProtKB-UniRule"/>
</dbReference>
<evidence type="ECO:0000256" key="17">
    <source>
        <dbReference type="PIRSR" id="PIRSR611281-3"/>
    </source>
</evidence>
<dbReference type="NCBIfam" id="TIGR01812">
    <property type="entry name" value="sdhA_frdA_Gneg"/>
    <property type="match status" value="1"/>
</dbReference>
<dbReference type="PANTHER" id="PTHR11632">
    <property type="entry name" value="SUCCINATE DEHYDROGENASE 2 FLAVOPROTEIN SUBUNIT"/>
    <property type="match status" value="1"/>
</dbReference>
<evidence type="ECO:0000256" key="11">
    <source>
        <dbReference type="ARBA" id="ARBA00023136"/>
    </source>
</evidence>
<evidence type="ECO:0000256" key="15">
    <source>
        <dbReference type="PIRSR" id="PIRSR000171-1"/>
    </source>
</evidence>
<keyword evidence="11 19" id="KW-0472">Membrane</keyword>
<comment type="subcellular location">
    <subcellularLocation>
        <location evidence="1">Cell inner membrane</location>
        <topology evidence="1">Peripheral membrane protein</topology>
        <orientation evidence="1">Cytoplasmic side</orientation>
    </subcellularLocation>
</comment>
<comment type="catalytic activity">
    <reaction evidence="13 19">
        <text>a quinone + succinate = fumarate + a quinol</text>
        <dbReference type="Rhea" id="RHEA:40523"/>
        <dbReference type="ChEBI" id="CHEBI:24646"/>
        <dbReference type="ChEBI" id="CHEBI:29806"/>
        <dbReference type="ChEBI" id="CHEBI:30031"/>
        <dbReference type="ChEBI" id="CHEBI:132124"/>
        <dbReference type="EC" id="1.3.5.1"/>
    </reaction>
</comment>
<comment type="catalytic activity">
    <reaction evidence="12">
        <text>a menaquinone + succinate = a menaquinol + fumarate</text>
        <dbReference type="Rhea" id="RHEA:27834"/>
        <dbReference type="Rhea" id="RHEA-COMP:9537"/>
        <dbReference type="Rhea" id="RHEA-COMP:9539"/>
        <dbReference type="ChEBI" id="CHEBI:16374"/>
        <dbReference type="ChEBI" id="CHEBI:18151"/>
        <dbReference type="ChEBI" id="CHEBI:29806"/>
        <dbReference type="ChEBI" id="CHEBI:30031"/>
        <dbReference type="EC" id="1.3.5.1"/>
    </reaction>
</comment>
<evidence type="ECO:0000256" key="14">
    <source>
        <dbReference type="NCBIfam" id="TIGR01816"/>
    </source>
</evidence>
<dbReference type="PRINTS" id="PR00411">
    <property type="entry name" value="PNDRDTASEI"/>
</dbReference>
<evidence type="ECO:0000259" key="20">
    <source>
        <dbReference type="Pfam" id="PF00890"/>
    </source>
</evidence>
<dbReference type="InterPro" id="IPR030664">
    <property type="entry name" value="SdhA/FrdA/AprA"/>
</dbReference>
<dbReference type="PRINTS" id="PR00368">
    <property type="entry name" value="FADPNR"/>
</dbReference>
<dbReference type="GO" id="GO:0005886">
    <property type="term" value="C:plasma membrane"/>
    <property type="evidence" value="ECO:0007669"/>
    <property type="project" value="UniProtKB-SubCell"/>
</dbReference>
<keyword evidence="9 19" id="KW-0249">Electron transport</keyword>
<dbReference type="Gene3D" id="3.50.50.60">
    <property type="entry name" value="FAD/NAD(P)-binding domain"/>
    <property type="match status" value="1"/>
</dbReference>
<feature type="binding site" evidence="17">
    <location>
        <begin position="34"/>
        <end position="49"/>
    </location>
    <ligand>
        <name>FAD</name>
        <dbReference type="ChEBI" id="CHEBI:57692"/>
    </ligand>
</feature>
<dbReference type="GO" id="GO:0050660">
    <property type="term" value="F:flavin adenine dinucleotide binding"/>
    <property type="evidence" value="ECO:0007669"/>
    <property type="project" value="UniProtKB-UniRule"/>
</dbReference>
<organism evidence="22 23">
    <name type="scientific">Persephonella hydrogeniphila</name>
    <dbReference type="NCBI Taxonomy" id="198703"/>
    <lineage>
        <taxon>Bacteria</taxon>
        <taxon>Pseudomonadati</taxon>
        <taxon>Aquificota</taxon>
        <taxon>Aquificia</taxon>
        <taxon>Aquificales</taxon>
        <taxon>Hydrogenothermaceae</taxon>
        <taxon>Persephonella</taxon>
    </lineage>
</organism>